<keyword evidence="2" id="KW-1185">Reference proteome</keyword>
<organism evidence="1 2">
    <name type="scientific">Candidatus Ichthyocystis hellenicum</name>
    <dbReference type="NCBI Taxonomy" id="1561003"/>
    <lineage>
        <taxon>Bacteria</taxon>
        <taxon>Pseudomonadati</taxon>
        <taxon>Pseudomonadota</taxon>
        <taxon>Betaproteobacteria</taxon>
        <taxon>Burkholderiales</taxon>
        <taxon>Candidatus Ichthyocystis</taxon>
    </lineage>
</organism>
<dbReference type="Proteomes" id="UP000198651">
    <property type="component" value="Chromosome I"/>
</dbReference>
<reference evidence="2" key="1">
    <citation type="submission" date="2015-11" db="EMBL/GenBank/DDBJ databases">
        <authorList>
            <person name="Seth-Smith H.M.B."/>
        </authorList>
    </citation>
    <scope>NUCLEOTIDE SEQUENCE [LARGE SCALE GENOMIC DNA]</scope>
    <source>
        <strain evidence="2">2013Ark11</strain>
    </source>
</reference>
<dbReference type="AlphaFoldDB" id="A0A0S4M7P7"/>
<gene>
    <name evidence="1" type="ORF">Ark11_1503</name>
</gene>
<proteinExistence type="predicted"/>
<dbReference type="EMBL" id="LN906597">
    <property type="protein sequence ID" value="CUT18301.1"/>
    <property type="molecule type" value="Genomic_DNA"/>
</dbReference>
<accession>A0A0S4M7P7</accession>
<evidence type="ECO:0000313" key="1">
    <source>
        <dbReference type="EMBL" id="CUT18301.1"/>
    </source>
</evidence>
<dbReference type="RefSeq" id="WP_092490681.1">
    <property type="nucleotide sequence ID" value="NZ_LN906597.1"/>
</dbReference>
<sequence>MINSSTTSALYKYCDLETEKEKAVCDLPKPNNVDMDALLDIISVNSYVRYANYRYIVKQKSSLDDINPINNKKWKERINDEFKSIIESSLTLFASKLNKLNCGSWGEKKEFLAAISGEVSSNYPFKIINDLIIDIIDKKIANVVLSHAEKTIEDIINNSCRSYDELYKIIPQKAGETLIKEDSRLGLINNIAHKISEFHKKQYRYIEKKLKRYFNIAKMPFITYIELYLNHLAENYDSMLMKSIELLYSIGSDNECCMSFAFDTFLGKMMVHNKAQKIHDIVLSSTSYYTSFELKKLLRDSVSSGKIKSFDISIVRGYRLHGITQEYCKAFRRFIERSQKNLEVRIIECLTRKDTIIIDNGTIIACDKKFMEEIVSYSIKHLEEKIISSIRQNI</sequence>
<evidence type="ECO:0000313" key="2">
    <source>
        <dbReference type="Proteomes" id="UP000198651"/>
    </source>
</evidence>
<name>A0A0S4M7P7_9BURK</name>
<protein>
    <submittedName>
        <fullName evidence="1">Uncharacterized protein</fullName>
    </submittedName>
</protein>